<keyword evidence="1" id="KW-0812">Transmembrane</keyword>
<dbReference type="AlphaFoldDB" id="E4MQP9"/>
<sequence length="43" mass="5279">MQKYDFYLKRQVIYKINTRLMPIIPIIPKLILEMPIILIMMIE</sequence>
<accession>E4MQP9</accession>
<evidence type="ECO:0000313" key="2">
    <source>
        <dbReference type="EMBL" id="EFS98033.1"/>
    </source>
</evidence>
<proteinExistence type="predicted"/>
<feature type="transmembrane region" description="Helical" evidence="1">
    <location>
        <begin position="20"/>
        <end position="42"/>
    </location>
</feature>
<dbReference type="EMBL" id="AEOH01000019">
    <property type="protein sequence ID" value="EFS98033.1"/>
    <property type="molecule type" value="Genomic_DNA"/>
</dbReference>
<evidence type="ECO:0000313" key="3">
    <source>
        <dbReference type="Proteomes" id="UP000005391"/>
    </source>
</evidence>
<protein>
    <submittedName>
        <fullName evidence="2">Uncharacterized protein</fullName>
    </submittedName>
</protein>
<dbReference type="HOGENOM" id="CLU_3231216_0_0_10"/>
<reference evidence="2 3" key="1">
    <citation type="submission" date="2010-10" db="EMBL/GenBank/DDBJ databases">
        <authorList>
            <person name="Muzny D."/>
            <person name="Qin X."/>
            <person name="Deng J."/>
            <person name="Jiang H."/>
            <person name="Liu Y."/>
            <person name="Qu J."/>
            <person name="Song X.-Z."/>
            <person name="Zhang L."/>
            <person name="Thornton R."/>
            <person name="Coyle M."/>
            <person name="Francisco L."/>
            <person name="Jackson L."/>
            <person name="Javaid M."/>
            <person name="Korchina V."/>
            <person name="Kovar C."/>
            <person name="Mata R."/>
            <person name="Mathew T."/>
            <person name="Ngo R."/>
            <person name="Nguyen L."/>
            <person name="Nguyen N."/>
            <person name="Okwuonu G."/>
            <person name="Ongeri F."/>
            <person name="Pham C."/>
            <person name="Simmons D."/>
            <person name="Wilczek-Boney K."/>
            <person name="Hale W."/>
            <person name="Jakkamsetti A."/>
            <person name="Pham P."/>
            <person name="Ruth R."/>
            <person name="San Lucas F."/>
            <person name="Warren J."/>
            <person name="Zhang J."/>
            <person name="Zhao Z."/>
            <person name="Zhou C."/>
            <person name="Zhu D."/>
            <person name="Lee S."/>
            <person name="Bess C."/>
            <person name="Blankenburg K."/>
            <person name="Forbes L."/>
            <person name="Fu Q."/>
            <person name="Gubbala S."/>
            <person name="Hirani K."/>
            <person name="Jayaseelan J.C."/>
            <person name="Lara F."/>
            <person name="Munidasa M."/>
            <person name="Palculict T."/>
            <person name="Patil S."/>
            <person name="Pu L.-L."/>
            <person name="Saada N."/>
            <person name="Tang L."/>
            <person name="Weissenberger G."/>
            <person name="Zhu Y."/>
            <person name="Hemphill L."/>
            <person name="Shang Y."/>
            <person name="Youmans B."/>
            <person name="Ayvaz T."/>
            <person name="Ross M."/>
            <person name="Santibanez J."/>
            <person name="Aqrawi P."/>
            <person name="Gross S."/>
            <person name="Joshi V."/>
            <person name="Fowler G."/>
            <person name="Nazareth L."/>
            <person name="Reid J."/>
            <person name="Worley K."/>
            <person name="Petrosino J."/>
            <person name="Highlander S."/>
            <person name="Gibbs R."/>
        </authorList>
    </citation>
    <scope>NUCLEOTIDE SEQUENCE [LARGE SCALE GENOMIC DNA]</scope>
    <source>
        <strain evidence="2 3">F0287</strain>
    </source>
</reference>
<comment type="caution">
    <text evidence="2">The sequence shown here is derived from an EMBL/GenBank/DDBJ whole genome shotgun (WGS) entry which is preliminary data.</text>
</comment>
<organism evidence="2 3">
    <name type="scientific">Capnocytophaga ochracea F0287</name>
    <dbReference type="NCBI Taxonomy" id="873517"/>
    <lineage>
        <taxon>Bacteria</taxon>
        <taxon>Pseudomonadati</taxon>
        <taxon>Bacteroidota</taxon>
        <taxon>Flavobacteriia</taxon>
        <taxon>Flavobacteriales</taxon>
        <taxon>Flavobacteriaceae</taxon>
        <taxon>Capnocytophaga</taxon>
    </lineage>
</organism>
<dbReference type="Proteomes" id="UP000005391">
    <property type="component" value="Unassembled WGS sequence"/>
</dbReference>
<keyword evidence="1" id="KW-0472">Membrane</keyword>
<evidence type="ECO:0000256" key="1">
    <source>
        <dbReference type="SAM" id="Phobius"/>
    </source>
</evidence>
<gene>
    <name evidence="2" type="ORF">HMPREF1977_0709</name>
</gene>
<name>E4MQP9_CAPOC</name>
<keyword evidence="1" id="KW-1133">Transmembrane helix</keyword>